<dbReference type="EMBL" id="BPLR01014347">
    <property type="protein sequence ID" value="GIY68245.1"/>
    <property type="molecule type" value="Genomic_DNA"/>
</dbReference>
<gene>
    <name evidence="1" type="ORF">CEXT_362481</name>
</gene>
<evidence type="ECO:0000313" key="2">
    <source>
        <dbReference type="Proteomes" id="UP001054945"/>
    </source>
</evidence>
<protein>
    <submittedName>
        <fullName evidence="1">Uncharacterized protein</fullName>
    </submittedName>
</protein>
<keyword evidence="2" id="KW-1185">Reference proteome</keyword>
<evidence type="ECO:0000313" key="1">
    <source>
        <dbReference type="EMBL" id="GIY68245.1"/>
    </source>
</evidence>
<dbReference type="Proteomes" id="UP001054945">
    <property type="component" value="Unassembled WGS sequence"/>
</dbReference>
<name>A0AAV4VD97_CAEEX</name>
<reference evidence="1 2" key="1">
    <citation type="submission" date="2021-06" db="EMBL/GenBank/DDBJ databases">
        <title>Caerostris extrusa draft genome.</title>
        <authorList>
            <person name="Kono N."/>
            <person name="Arakawa K."/>
        </authorList>
    </citation>
    <scope>NUCLEOTIDE SEQUENCE [LARGE SCALE GENOMIC DNA]</scope>
</reference>
<sequence length="145" mass="16853">MSPTSYTLSDNDRTTDRLLPGGFCLKTLHVCISYQKRSISETTDYSHAIRLKVSHRKYQMSVNHLRVGTMQKVHPIQSIGIQKTSSNDCEQTILNGLEPTIPHVTPHTCWNIDPQQVFWIILHRIQHFFRDEALVVPDLFILRYH</sequence>
<comment type="caution">
    <text evidence="1">The sequence shown here is derived from an EMBL/GenBank/DDBJ whole genome shotgun (WGS) entry which is preliminary data.</text>
</comment>
<accession>A0AAV4VD97</accession>
<dbReference type="AlphaFoldDB" id="A0AAV4VD97"/>
<organism evidence="1 2">
    <name type="scientific">Caerostris extrusa</name>
    <name type="common">Bark spider</name>
    <name type="synonym">Caerostris bankana</name>
    <dbReference type="NCBI Taxonomy" id="172846"/>
    <lineage>
        <taxon>Eukaryota</taxon>
        <taxon>Metazoa</taxon>
        <taxon>Ecdysozoa</taxon>
        <taxon>Arthropoda</taxon>
        <taxon>Chelicerata</taxon>
        <taxon>Arachnida</taxon>
        <taxon>Araneae</taxon>
        <taxon>Araneomorphae</taxon>
        <taxon>Entelegynae</taxon>
        <taxon>Araneoidea</taxon>
        <taxon>Araneidae</taxon>
        <taxon>Caerostris</taxon>
    </lineage>
</organism>
<proteinExistence type="predicted"/>